<dbReference type="Proteomes" id="UP000618094">
    <property type="component" value="Unassembled WGS sequence"/>
</dbReference>
<reference evidence="1" key="1">
    <citation type="submission" date="2020-07" db="EMBL/GenBank/DDBJ databases">
        <title>Draft genome sequence of Lactobacillus helveticus strain H-8.</title>
        <authorList>
            <person name="Endo A."/>
            <person name="Maeno S."/>
            <person name="Kido Y."/>
        </authorList>
    </citation>
    <scope>NUCLEOTIDE SEQUENCE</scope>
    <source>
        <strain evidence="1">H-8</strain>
    </source>
</reference>
<name>A0A8H9FA74_LACHE</name>
<protein>
    <submittedName>
        <fullName evidence="1">Uncharacterized protein</fullName>
    </submittedName>
</protein>
<dbReference type="SUPFAM" id="SSF74914">
    <property type="entry name" value="V-region of surface antigen I/II (SA I/II, PAC)"/>
    <property type="match status" value="1"/>
</dbReference>
<dbReference type="AlphaFoldDB" id="A0A8H9FA74"/>
<dbReference type="EMBL" id="BLYO01000341">
    <property type="protein sequence ID" value="GFO99913.1"/>
    <property type="molecule type" value="Genomic_DNA"/>
</dbReference>
<dbReference type="Gene3D" id="2.60.530.10">
    <property type="entry name" value="Major cell-surface adhesin PAc"/>
    <property type="match status" value="1"/>
</dbReference>
<dbReference type="RefSeq" id="WP_081037598.1">
    <property type="nucleotide sequence ID" value="NZ_BLYO01000341.1"/>
</dbReference>
<dbReference type="InterPro" id="IPR036234">
    <property type="entry name" value="SA_I/II_PAC_V_sf"/>
</dbReference>
<evidence type="ECO:0000313" key="2">
    <source>
        <dbReference type="Proteomes" id="UP000618094"/>
    </source>
</evidence>
<sequence length="337" mass="37836">MIYSNNVAKNQNENSRIYFGDNLLNGFFYKNSKGMTMSMKLYDAEGKLITLRENSAYITIGSLNSDVGHNNEYIEKAEIINSDGHYGSGVALPESSVTVHQGANGNDILYADKNNELLYDDKITQAERKQAIDIWGKEIVEKYLNWDSSTDRSKEIFGAGLFKVWGNGITIRFSNEIGSAWATYSTTVPKLGFNMDKPELDPLDVTYTPGKIVLDKSNVYIHYVDVHEHANANPGKTEFLPEHGIEIDGVGESFLDHAIGANYEHTLWDWLSHGYELATLLVDDNVKGGTVKEGDQHYYVYLKHGMDTNVSRDKVVNQEIKYIYENGETAAPDYKGV</sequence>
<proteinExistence type="predicted"/>
<accession>A0A8H9FA74</accession>
<organism evidence="1 2">
    <name type="scientific">Lactobacillus helveticus</name>
    <name type="common">Lactobacillus suntoryeus</name>
    <dbReference type="NCBI Taxonomy" id="1587"/>
    <lineage>
        <taxon>Bacteria</taxon>
        <taxon>Bacillati</taxon>
        <taxon>Bacillota</taxon>
        <taxon>Bacilli</taxon>
        <taxon>Lactobacillales</taxon>
        <taxon>Lactobacillaceae</taxon>
        <taxon>Lactobacillus</taxon>
    </lineage>
</organism>
<gene>
    <name evidence="1" type="ORF">LHEH8_16690</name>
</gene>
<comment type="caution">
    <text evidence="1">The sequence shown here is derived from an EMBL/GenBank/DDBJ whole genome shotgun (WGS) entry which is preliminary data.</text>
</comment>
<evidence type="ECO:0000313" key="1">
    <source>
        <dbReference type="EMBL" id="GFO99913.1"/>
    </source>
</evidence>